<dbReference type="STRING" id="189381.GCA_900166615_01261"/>
<feature type="transmembrane region" description="Helical" evidence="2">
    <location>
        <begin position="39"/>
        <end position="63"/>
    </location>
</feature>
<evidence type="ECO:0000313" key="5">
    <source>
        <dbReference type="Proteomes" id="UP000037405"/>
    </source>
</evidence>
<protein>
    <recommendedName>
        <fullName evidence="3">VTT domain-containing protein</fullName>
    </recommendedName>
</protein>
<dbReference type="OrthoDB" id="9782291at2"/>
<feature type="domain" description="VTT" evidence="3">
    <location>
        <begin position="11"/>
        <end position="140"/>
    </location>
</feature>
<gene>
    <name evidence="4" type="ORF">AF331_13245</name>
</gene>
<comment type="caution">
    <text evidence="4">The sequence shown here is derived from an EMBL/GenBank/DDBJ whole genome shotgun (WGS) entry which is preliminary data.</text>
</comment>
<dbReference type="PANTHER" id="PTHR42709:SF9">
    <property type="entry name" value="ALKALINE PHOSPHATASE LIKE PROTEIN"/>
    <property type="match status" value="1"/>
</dbReference>
<evidence type="ECO:0000313" key="4">
    <source>
        <dbReference type="EMBL" id="KON84961.1"/>
    </source>
</evidence>
<accession>A0A0M0G6C2</accession>
<dbReference type="InterPro" id="IPR051311">
    <property type="entry name" value="DedA_domain"/>
</dbReference>
<keyword evidence="5" id="KW-1185">Reference proteome</keyword>
<keyword evidence="2" id="KW-0472">Membrane</keyword>
<proteinExistence type="inferred from homology"/>
<dbReference type="PANTHER" id="PTHR42709">
    <property type="entry name" value="ALKALINE PHOSPHATASE LIKE PROTEIN"/>
    <property type="match status" value="1"/>
</dbReference>
<dbReference type="AlphaFoldDB" id="A0A0M0G6C2"/>
<dbReference type="RefSeq" id="WP_053428564.1">
    <property type="nucleotide sequence ID" value="NZ_LGUE01000004.1"/>
</dbReference>
<reference evidence="5" key="1">
    <citation type="submission" date="2015-07" db="EMBL/GenBank/DDBJ databases">
        <title>Fjat-14235 jcm11544.</title>
        <authorList>
            <person name="Liu B."/>
            <person name="Wang J."/>
            <person name="Zhu Y."/>
            <person name="Liu G."/>
            <person name="Chen Q."/>
            <person name="Chen Z."/>
            <person name="Lan J."/>
            <person name="Che J."/>
            <person name="Ge C."/>
            <person name="Shi H."/>
            <person name="Pan Z."/>
            <person name="Liu X."/>
        </authorList>
    </citation>
    <scope>NUCLEOTIDE SEQUENCE [LARGE SCALE GENOMIC DNA]</scope>
    <source>
        <strain evidence="5">JCM 11544</strain>
    </source>
</reference>
<organism evidence="4 5">
    <name type="scientific">Rossellomorea marisflavi</name>
    <dbReference type="NCBI Taxonomy" id="189381"/>
    <lineage>
        <taxon>Bacteria</taxon>
        <taxon>Bacillati</taxon>
        <taxon>Bacillota</taxon>
        <taxon>Bacilli</taxon>
        <taxon>Bacillales</taxon>
        <taxon>Bacillaceae</taxon>
        <taxon>Rossellomorea</taxon>
    </lineage>
</organism>
<evidence type="ECO:0000256" key="2">
    <source>
        <dbReference type="SAM" id="Phobius"/>
    </source>
</evidence>
<keyword evidence="2" id="KW-0812">Transmembrane</keyword>
<dbReference type="GO" id="GO:0005886">
    <property type="term" value="C:plasma membrane"/>
    <property type="evidence" value="ECO:0007669"/>
    <property type="project" value="TreeGrafter"/>
</dbReference>
<name>A0A0M0G6C2_9BACI</name>
<dbReference type="EMBL" id="LGUE01000004">
    <property type="protein sequence ID" value="KON84961.1"/>
    <property type="molecule type" value="Genomic_DNA"/>
</dbReference>
<dbReference type="Pfam" id="PF09335">
    <property type="entry name" value="VTT_dom"/>
    <property type="match status" value="1"/>
</dbReference>
<feature type="transmembrane region" description="Helical" evidence="2">
    <location>
        <begin position="150"/>
        <end position="175"/>
    </location>
</feature>
<evidence type="ECO:0000259" key="3">
    <source>
        <dbReference type="Pfam" id="PF09335"/>
    </source>
</evidence>
<evidence type="ECO:0000256" key="1">
    <source>
        <dbReference type="ARBA" id="ARBA00010792"/>
    </source>
</evidence>
<keyword evidence="2" id="KW-1133">Transmembrane helix</keyword>
<feature type="transmembrane region" description="Helical" evidence="2">
    <location>
        <begin position="7"/>
        <end position="33"/>
    </location>
</feature>
<comment type="similarity">
    <text evidence="1">Belongs to the DedA family.</text>
</comment>
<dbReference type="Proteomes" id="UP000037405">
    <property type="component" value="Unassembled WGS sequence"/>
</dbReference>
<feature type="transmembrane region" description="Helical" evidence="2">
    <location>
        <begin position="120"/>
        <end position="138"/>
    </location>
</feature>
<dbReference type="InterPro" id="IPR032816">
    <property type="entry name" value="VTT_dom"/>
</dbReference>
<dbReference type="PATRIC" id="fig|189381.12.peg.2696"/>
<sequence>MDIIELLSLAAGIMFTPISDEVILLSSLGIWAADGVNPYGVWLASWGTVFVAFLWFYVVGMFFRSIPLFNKWMSTKWLNKAERMLSRYGFWAVMVSFFVPGIRHPIHYVAGIMRMPLRKYVTATLIASSIYTGIWTGLVYTFDEKVGVEFVVGILLDELPLVLTIVVLVVGFIVLRWRRKVHKEELIEKTPGF</sequence>